<reference evidence="5 6" key="1">
    <citation type="submission" date="2018-09" db="EMBL/GenBank/DDBJ databases">
        <title>Genomic investigation of the strawberry pathogen Phytophthora fragariae indicates pathogenicity is determined by transcriptional variation in three key races.</title>
        <authorList>
            <person name="Adams T.M."/>
            <person name="Armitage A.D."/>
            <person name="Sobczyk M.K."/>
            <person name="Bates H.J."/>
            <person name="Dunwell J.M."/>
            <person name="Nellist C.F."/>
            <person name="Harrison R.J."/>
        </authorList>
    </citation>
    <scope>NUCLEOTIDE SEQUENCE [LARGE SCALE GENOMIC DNA]</scope>
    <source>
        <strain evidence="4 5">SCRP249</strain>
        <strain evidence="3 6">SCRP324</strain>
    </source>
</reference>
<evidence type="ECO:0000256" key="2">
    <source>
        <dbReference type="SAM" id="SignalP"/>
    </source>
</evidence>
<accession>A0A6A3NZW0</accession>
<keyword evidence="1" id="KW-0812">Transmembrane</keyword>
<sequence>MSPGFGVCVLDSLLLFSWWGPGSSTSLRLTIRFRVVEASFVAAFFLVGCFGAGFYASGFVETGVSFVVSESFMDGTSLANLAPPAAHRASSSACVAWTSWCAVCPTGEVVPQLVCSFVDSQMRLDPSFRLISPWDRCFSFGYGRVYRGQR</sequence>
<evidence type="ECO:0000313" key="6">
    <source>
        <dbReference type="Proteomes" id="UP000435112"/>
    </source>
</evidence>
<dbReference type="AlphaFoldDB" id="A0A6A3NZW0"/>
<comment type="caution">
    <text evidence="3">The sequence shown here is derived from an EMBL/GenBank/DDBJ whole genome shotgun (WGS) entry which is preliminary data.</text>
</comment>
<dbReference type="EMBL" id="QXFV01000008">
    <property type="protein sequence ID" value="KAE9052588.1"/>
    <property type="molecule type" value="Genomic_DNA"/>
</dbReference>
<feature type="transmembrane region" description="Helical" evidence="1">
    <location>
        <begin position="38"/>
        <end position="56"/>
    </location>
</feature>
<evidence type="ECO:0008006" key="7">
    <source>
        <dbReference type="Google" id="ProtNLM"/>
    </source>
</evidence>
<organism evidence="3 6">
    <name type="scientific">Phytophthora rubi</name>
    <dbReference type="NCBI Taxonomy" id="129364"/>
    <lineage>
        <taxon>Eukaryota</taxon>
        <taxon>Sar</taxon>
        <taxon>Stramenopiles</taxon>
        <taxon>Oomycota</taxon>
        <taxon>Peronosporomycetes</taxon>
        <taxon>Peronosporales</taxon>
        <taxon>Peronosporaceae</taxon>
        <taxon>Phytophthora</taxon>
    </lineage>
</organism>
<keyword evidence="2" id="KW-0732">Signal</keyword>
<gene>
    <name evidence="4" type="ORF">PR001_g346</name>
    <name evidence="3" type="ORF">PR002_g323</name>
</gene>
<feature type="signal peptide" evidence="2">
    <location>
        <begin position="1"/>
        <end position="24"/>
    </location>
</feature>
<dbReference type="EMBL" id="QXFU01000007">
    <property type="protein sequence ID" value="KAE9048653.1"/>
    <property type="molecule type" value="Genomic_DNA"/>
</dbReference>
<dbReference type="Proteomes" id="UP000429607">
    <property type="component" value="Unassembled WGS sequence"/>
</dbReference>
<evidence type="ECO:0000313" key="4">
    <source>
        <dbReference type="EMBL" id="KAE9052588.1"/>
    </source>
</evidence>
<evidence type="ECO:0000313" key="5">
    <source>
        <dbReference type="Proteomes" id="UP000429607"/>
    </source>
</evidence>
<protein>
    <recommendedName>
        <fullName evidence="7">Secreted protein</fullName>
    </recommendedName>
</protein>
<evidence type="ECO:0000313" key="3">
    <source>
        <dbReference type="EMBL" id="KAE9048653.1"/>
    </source>
</evidence>
<keyword evidence="1" id="KW-1133">Transmembrane helix</keyword>
<name>A0A6A3NZW0_9STRA</name>
<feature type="chain" id="PRO_5036165438" description="Secreted protein" evidence="2">
    <location>
        <begin position="25"/>
        <end position="150"/>
    </location>
</feature>
<evidence type="ECO:0000256" key="1">
    <source>
        <dbReference type="SAM" id="Phobius"/>
    </source>
</evidence>
<dbReference type="Proteomes" id="UP000435112">
    <property type="component" value="Unassembled WGS sequence"/>
</dbReference>
<proteinExistence type="predicted"/>
<keyword evidence="1" id="KW-0472">Membrane</keyword>